<dbReference type="EMBL" id="RJKE01000001">
    <property type="protein sequence ID" value="ROO87193.1"/>
    <property type="molecule type" value="Genomic_DNA"/>
</dbReference>
<organism evidence="3 4">
    <name type="scientific">Actinocorallia herbida</name>
    <dbReference type="NCBI Taxonomy" id="58109"/>
    <lineage>
        <taxon>Bacteria</taxon>
        <taxon>Bacillati</taxon>
        <taxon>Actinomycetota</taxon>
        <taxon>Actinomycetes</taxon>
        <taxon>Streptosporangiales</taxon>
        <taxon>Thermomonosporaceae</taxon>
        <taxon>Actinocorallia</taxon>
    </lineage>
</organism>
<dbReference type="SUPFAM" id="SSF53822">
    <property type="entry name" value="Periplasmic binding protein-like I"/>
    <property type="match status" value="1"/>
</dbReference>
<reference evidence="3 4" key="1">
    <citation type="submission" date="2018-11" db="EMBL/GenBank/DDBJ databases">
        <title>Sequencing the genomes of 1000 actinobacteria strains.</title>
        <authorList>
            <person name="Klenk H.-P."/>
        </authorList>
    </citation>
    <scope>NUCLEOTIDE SEQUENCE [LARGE SCALE GENOMIC DNA]</scope>
    <source>
        <strain evidence="3 4">DSM 44254</strain>
    </source>
</reference>
<name>A0A3N1D0Y6_9ACTN</name>
<evidence type="ECO:0000256" key="1">
    <source>
        <dbReference type="SAM" id="SignalP"/>
    </source>
</evidence>
<dbReference type="Pfam" id="PF13407">
    <property type="entry name" value="Peripla_BP_4"/>
    <property type="match status" value="1"/>
</dbReference>
<evidence type="ECO:0000259" key="2">
    <source>
        <dbReference type="Pfam" id="PF13407"/>
    </source>
</evidence>
<protein>
    <submittedName>
        <fullName evidence="3">Monosaccharide ABC transporter substrate-binding protein (CUT2 family)</fullName>
    </submittedName>
</protein>
<dbReference type="RefSeq" id="WP_211359861.1">
    <property type="nucleotide sequence ID" value="NZ_RJKE01000001.1"/>
</dbReference>
<keyword evidence="1" id="KW-0732">Signal</keyword>
<accession>A0A3N1D0Y6</accession>
<feature type="signal peptide" evidence="1">
    <location>
        <begin position="1"/>
        <end position="28"/>
    </location>
</feature>
<dbReference type="InterPro" id="IPR028082">
    <property type="entry name" value="Peripla_BP_I"/>
</dbReference>
<proteinExistence type="predicted"/>
<feature type="domain" description="Periplasmic binding protein" evidence="2">
    <location>
        <begin position="77"/>
        <end position="335"/>
    </location>
</feature>
<sequence>MEQAHGYGRRIGAALSALLLAGATAACGSDGESGTDTSGGAGGATSAAVETAMKTTGEFSVPDAKIDTSSLKGKTIYYVPLSQQVPAFSVTAQNLSEAAALVGMKVQVCNGGANPSQISACVDQAVGARAGAIIGDSFPYGMAQNSLDKAVAANVPVLITDQIRPEGTGDTTKVAYLPGAVTQQEVLAEWIAADSGGKAQVVISMLQDSPSAISYVKDYAMPKYEEVCAGCKVTINEVSAANFQRITPTTSAALLQNPNATYLQVEFEDFLQPSLDAVQQAGRSSAMKVAVSGATISGLGVLKGDGPVKAALALDFPYQGWASLDQAMRMMLGEKPQEYRTPVRLFTSANIDGIRLTAEAQSSGEWFGTPSYEEEFKALWAGN</sequence>
<comment type="caution">
    <text evidence="3">The sequence shown here is derived from an EMBL/GenBank/DDBJ whole genome shotgun (WGS) entry which is preliminary data.</text>
</comment>
<evidence type="ECO:0000313" key="3">
    <source>
        <dbReference type="EMBL" id="ROO87193.1"/>
    </source>
</evidence>
<dbReference type="Proteomes" id="UP000272400">
    <property type="component" value="Unassembled WGS sequence"/>
</dbReference>
<keyword evidence="4" id="KW-1185">Reference proteome</keyword>
<gene>
    <name evidence="3" type="ORF">EDD29_4787</name>
</gene>
<feature type="chain" id="PRO_5018061596" evidence="1">
    <location>
        <begin position="29"/>
        <end position="383"/>
    </location>
</feature>
<evidence type="ECO:0000313" key="4">
    <source>
        <dbReference type="Proteomes" id="UP000272400"/>
    </source>
</evidence>
<dbReference type="InterPro" id="IPR025997">
    <property type="entry name" value="SBP_2_dom"/>
</dbReference>
<dbReference type="AlphaFoldDB" id="A0A3N1D0Y6"/>
<dbReference type="Gene3D" id="3.40.50.2300">
    <property type="match status" value="2"/>
</dbReference>